<organism evidence="1 2">
    <name type="scientific">Actinopolyspora alba</name>
    <dbReference type="NCBI Taxonomy" id="673379"/>
    <lineage>
        <taxon>Bacteria</taxon>
        <taxon>Bacillati</taxon>
        <taxon>Actinomycetota</taxon>
        <taxon>Actinomycetes</taxon>
        <taxon>Actinopolysporales</taxon>
        <taxon>Actinopolysporaceae</taxon>
        <taxon>Actinopolyspora</taxon>
        <taxon>Actinopolyspora alba group</taxon>
    </lineage>
</organism>
<name>A0A1I1UIL2_9ACTN</name>
<dbReference type="AlphaFoldDB" id="A0A1I1UIL2"/>
<dbReference type="EMBL" id="FOMZ01000002">
    <property type="protein sequence ID" value="SFD70712.1"/>
    <property type="molecule type" value="Genomic_DNA"/>
</dbReference>
<keyword evidence="2" id="KW-1185">Reference proteome</keyword>
<gene>
    <name evidence="1" type="ORF">SAMN04487819_102225</name>
</gene>
<evidence type="ECO:0008006" key="3">
    <source>
        <dbReference type="Google" id="ProtNLM"/>
    </source>
</evidence>
<dbReference type="Proteomes" id="UP000198716">
    <property type="component" value="Unassembled WGS sequence"/>
</dbReference>
<protein>
    <recommendedName>
        <fullName evidence="3">DUF3558 domain-containing protein</fullName>
    </recommendedName>
</protein>
<sequence>MVLGLLFGLLAGCAVFPSGDSTRRGERGVSSAVLGDLATLDPCGLLRARRLERFGKVNRADTVSLDYCLFHLRPESGGLLQLAVGRLQDVNAAELTSDNPVRHVGGLRVVDEQPVPEHCGRRILFSDGIAMSVDVDLLSGDPEVGLCTVAGSGAEAAAEAVLAGGVEHRDFPPNSLARTDSCGLLPTEVVHRVAGLRRAERRASPAGHRCRWGGESIRVPSVELTLTAGEPPRRRDATAVVERTAGRRTVVDIIGDDPKVGLCAAETGHIPFGGPTAGEVEVAMLVVFLPEADGVRACEYARGLAEHVWPELPKR</sequence>
<proteinExistence type="predicted"/>
<evidence type="ECO:0000313" key="2">
    <source>
        <dbReference type="Proteomes" id="UP000198716"/>
    </source>
</evidence>
<reference evidence="2" key="1">
    <citation type="submission" date="2016-10" db="EMBL/GenBank/DDBJ databases">
        <authorList>
            <person name="Varghese N."/>
            <person name="Submissions S."/>
        </authorList>
    </citation>
    <scope>NUCLEOTIDE SEQUENCE [LARGE SCALE GENOMIC DNA]</scope>
    <source>
        <strain evidence="2">DSM 45004</strain>
    </source>
</reference>
<accession>A0A1I1UIL2</accession>
<evidence type="ECO:0000313" key="1">
    <source>
        <dbReference type="EMBL" id="SFD70712.1"/>
    </source>
</evidence>